<comment type="caution">
    <text evidence="4">The sequence shown here is derived from an EMBL/GenBank/DDBJ whole genome shotgun (WGS) entry which is preliminary data.</text>
</comment>
<dbReference type="Pfam" id="PF00149">
    <property type="entry name" value="Metallophos"/>
    <property type="match status" value="1"/>
</dbReference>
<organism evidence="4 5">
    <name type="scientific">Candidatus Roizmanbacteria bacterium RIFCSPLOWO2_01_FULL_37_12</name>
    <dbReference type="NCBI Taxonomy" id="1802056"/>
    <lineage>
        <taxon>Bacteria</taxon>
        <taxon>Candidatus Roizmaniibacteriota</taxon>
    </lineage>
</organism>
<dbReference type="GO" id="GO:0003993">
    <property type="term" value="F:acid phosphatase activity"/>
    <property type="evidence" value="ECO:0007669"/>
    <property type="project" value="InterPro"/>
</dbReference>
<dbReference type="AlphaFoldDB" id="A0A1F7IFD7"/>
<dbReference type="EMBL" id="MGAG01000005">
    <property type="protein sequence ID" value="OGK42077.1"/>
    <property type="molecule type" value="Genomic_DNA"/>
</dbReference>
<evidence type="ECO:0000256" key="1">
    <source>
        <dbReference type="ARBA" id="ARBA00022729"/>
    </source>
</evidence>
<evidence type="ECO:0000313" key="4">
    <source>
        <dbReference type="EMBL" id="OGK42077.1"/>
    </source>
</evidence>
<proteinExistence type="predicted"/>
<feature type="domain" description="Calcineurin-like phosphoesterase" evidence="3">
    <location>
        <begin position="40"/>
        <end position="219"/>
    </location>
</feature>
<dbReference type="InterPro" id="IPR004843">
    <property type="entry name" value="Calcineurin-like_PHP"/>
</dbReference>
<feature type="region of interest" description="Disordered" evidence="2">
    <location>
        <begin position="303"/>
        <end position="360"/>
    </location>
</feature>
<dbReference type="Gene3D" id="3.60.21.10">
    <property type="match status" value="1"/>
</dbReference>
<dbReference type="InterPro" id="IPR039331">
    <property type="entry name" value="PAPs-like"/>
</dbReference>
<sequence>MKLIFQKIIKIVLLVMFLLISLFELKNLQVFAQSGDPVIAGAGDISPRSNGPQFQTANLLDSINPAFVLTFGDNQYPDGILADFNTYYHPSWGRFKSRTRPSTGNHDYHTPGGAGYFDYFNGVGVNSGVAGDRSKGYYSYNVGSWHLIALNSEAMSSTQNAWLAADLQANQGTACTLAYWHEPRFSSGAVHGSNNRSVPFWDLLYQYKADVVLNGHDHLYERFAPQNPSGGSDPTNGIREFIAGTGGAGLYAFGSPIANSQFRVSTHGVLKLTLHQTSYDWQFININSQVLDSGSGNCVMGSAVTSTPGSGPTSTRTPTPPNLPSPTRTRTPTPTLPGVPSPTRTRTPTQSVVSPTQIVGSPTPTGNICTYFKN</sequence>
<gene>
    <name evidence="4" type="ORF">A2954_03425</name>
</gene>
<dbReference type="InterPro" id="IPR029052">
    <property type="entry name" value="Metallo-depent_PP-like"/>
</dbReference>
<evidence type="ECO:0000313" key="5">
    <source>
        <dbReference type="Proteomes" id="UP000177698"/>
    </source>
</evidence>
<dbReference type="SUPFAM" id="SSF56300">
    <property type="entry name" value="Metallo-dependent phosphatases"/>
    <property type="match status" value="1"/>
</dbReference>
<dbReference type="Proteomes" id="UP000177698">
    <property type="component" value="Unassembled WGS sequence"/>
</dbReference>
<accession>A0A1F7IFD7</accession>
<evidence type="ECO:0000259" key="3">
    <source>
        <dbReference type="Pfam" id="PF00149"/>
    </source>
</evidence>
<reference evidence="4 5" key="1">
    <citation type="journal article" date="2016" name="Nat. Commun.">
        <title>Thousands of microbial genomes shed light on interconnected biogeochemical processes in an aquifer system.</title>
        <authorList>
            <person name="Anantharaman K."/>
            <person name="Brown C.T."/>
            <person name="Hug L.A."/>
            <person name="Sharon I."/>
            <person name="Castelle C.J."/>
            <person name="Probst A.J."/>
            <person name="Thomas B.C."/>
            <person name="Singh A."/>
            <person name="Wilkins M.J."/>
            <person name="Karaoz U."/>
            <person name="Brodie E.L."/>
            <person name="Williams K.H."/>
            <person name="Hubbard S.S."/>
            <person name="Banfield J.F."/>
        </authorList>
    </citation>
    <scope>NUCLEOTIDE SEQUENCE [LARGE SCALE GENOMIC DNA]</scope>
</reference>
<feature type="compositionally biased region" description="Low complexity" evidence="2">
    <location>
        <begin position="341"/>
        <end position="354"/>
    </location>
</feature>
<dbReference type="STRING" id="1802056.A2954_03425"/>
<dbReference type="PANTHER" id="PTHR22953">
    <property type="entry name" value="ACID PHOSPHATASE RELATED"/>
    <property type="match status" value="1"/>
</dbReference>
<name>A0A1F7IFD7_9BACT</name>
<dbReference type="PANTHER" id="PTHR22953:SF153">
    <property type="entry name" value="PURPLE ACID PHOSPHATASE"/>
    <property type="match status" value="1"/>
</dbReference>
<evidence type="ECO:0000256" key="2">
    <source>
        <dbReference type="SAM" id="MobiDB-lite"/>
    </source>
</evidence>
<protein>
    <recommendedName>
        <fullName evidence="3">Calcineurin-like phosphoesterase domain-containing protein</fullName>
    </recommendedName>
</protein>
<feature type="compositionally biased region" description="Low complexity" evidence="2">
    <location>
        <begin position="304"/>
        <end position="317"/>
    </location>
</feature>
<keyword evidence="1" id="KW-0732">Signal</keyword>